<organism evidence="1 2">
    <name type="scientific">Bradyrhizobium macuxiense</name>
    <dbReference type="NCBI Taxonomy" id="1755647"/>
    <lineage>
        <taxon>Bacteria</taxon>
        <taxon>Pseudomonadati</taxon>
        <taxon>Pseudomonadota</taxon>
        <taxon>Alphaproteobacteria</taxon>
        <taxon>Hyphomicrobiales</taxon>
        <taxon>Nitrobacteraceae</taxon>
        <taxon>Bradyrhizobium</taxon>
    </lineage>
</organism>
<keyword evidence="2" id="KW-1185">Reference proteome</keyword>
<dbReference type="AlphaFoldDB" id="A0A109JBM8"/>
<protein>
    <submittedName>
        <fullName evidence="1">Uncharacterized protein</fullName>
    </submittedName>
</protein>
<accession>A0A109JBM8</accession>
<dbReference type="EMBL" id="LNCU01000120">
    <property type="protein sequence ID" value="KWV45899.1"/>
    <property type="molecule type" value="Genomic_DNA"/>
</dbReference>
<evidence type="ECO:0000313" key="1">
    <source>
        <dbReference type="EMBL" id="KWV45899.1"/>
    </source>
</evidence>
<evidence type="ECO:0000313" key="2">
    <source>
        <dbReference type="Proteomes" id="UP000057737"/>
    </source>
</evidence>
<sequence>MEVRDLEGTLLPAYCDDYDDPSFSIDLSAVAKLILRTIRQAGQRAACVVQFFRAGELIGSWSLAREHLSGAE</sequence>
<proteinExistence type="predicted"/>
<gene>
    <name evidence="1" type="ORF">AS156_23080</name>
</gene>
<comment type="caution">
    <text evidence="1">The sequence shown here is derived from an EMBL/GenBank/DDBJ whole genome shotgun (WGS) entry which is preliminary data.</text>
</comment>
<dbReference type="Proteomes" id="UP000057737">
    <property type="component" value="Unassembled WGS sequence"/>
</dbReference>
<name>A0A109JBM8_9BRAD</name>
<reference evidence="1 2" key="1">
    <citation type="submission" date="2015-11" db="EMBL/GenBank/DDBJ databases">
        <title>Draft Genome Sequence of the Strain BR 10303 (Bradyrhizobium sp.) isolated from nodules of Centrolobium paraense.</title>
        <authorList>
            <person name="Zelli J.E."/>
            <person name="Simoes-Araujo J.L."/>
            <person name="Barauna A.C."/>
            <person name="Silva K."/>
        </authorList>
    </citation>
    <scope>NUCLEOTIDE SEQUENCE [LARGE SCALE GENOMIC DNA]</scope>
    <source>
        <strain evidence="1 2">BR 10303</strain>
    </source>
</reference>